<name>A0A5B8R9J2_9ZZZZ</name>
<dbReference type="PANTHER" id="PTHR43022">
    <property type="entry name" value="PROTEIN SMF"/>
    <property type="match status" value="1"/>
</dbReference>
<dbReference type="Pfam" id="PF02481">
    <property type="entry name" value="DNA_processg_A"/>
    <property type="match status" value="1"/>
</dbReference>
<evidence type="ECO:0000256" key="1">
    <source>
        <dbReference type="ARBA" id="ARBA00006525"/>
    </source>
</evidence>
<dbReference type="AlphaFoldDB" id="A0A5B8R9J2"/>
<feature type="domain" description="DprA winged helix" evidence="3">
    <location>
        <begin position="307"/>
        <end position="364"/>
    </location>
</feature>
<protein>
    <submittedName>
        <fullName evidence="4">Uncharacterized protein</fullName>
    </submittedName>
</protein>
<dbReference type="Gene3D" id="1.10.10.10">
    <property type="entry name" value="Winged helix-like DNA-binding domain superfamily/Winged helix DNA-binding domain"/>
    <property type="match status" value="1"/>
</dbReference>
<dbReference type="InterPro" id="IPR057666">
    <property type="entry name" value="DrpA_SLOG"/>
</dbReference>
<comment type="similarity">
    <text evidence="1">Belongs to the DprA/Smf family.</text>
</comment>
<dbReference type="InterPro" id="IPR003488">
    <property type="entry name" value="DprA"/>
</dbReference>
<gene>
    <name evidence="4" type="ORF">KBTEX_00303</name>
</gene>
<dbReference type="PANTHER" id="PTHR43022:SF1">
    <property type="entry name" value="PROTEIN SMF"/>
    <property type="match status" value="1"/>
</dbReference>
<dbReference type="EMBL" id="MN079078">
    <property type="protein sequence ID" value="QEA04002.1"/>
    <property type="molecule type" value="Genomic_DNA"/>
</dbReference>
<evidence type="ECO:0000259" key="2">
    <source>
        <dbReference type="Pfam" id="PF02481"/>
    </source>
</evidence>
<reference evidence="4" key="1">
    <citation type="submission" date="2019-06" db="EMBL/GenBank/DDBJ databases">
        <authorList>
            <person name="Murdoch R.W."/>
            <person name="Fathepure B."/>
        </authorList>
    </citation>
    <scope>NUCLEOTIDE SEQUENCE</scope>
</reference>
<sequence length="370" mass="38231">MSPPREPRTAWLRLLRTPGVGTATFTAILEAFATPEAFLDADAATVRAAGLNPALRDGTPGADDTGVTADLDWLAGPDHHLITRSDPRYPDGLHAIADPPPLLFVNGDPAVLARPQLAVVGSRKPSRGGEDNAHEFARYLAGSGLTITSGLALGIDGAAHAGALAGGGTTVAVTATGPDRVYPARHRDLARRIAGGGAIVTELPTGTGVRREQFPRRNRLISGLAMGVLVVEAGVHSGSLLTAQHALEQGREVFAIPGSIHNPMARGCHALIRQGAKLVESARDVFDELPPIALPGDGDIPADTGAGAPQAGLGEDYEQVLEALGHDPVAFDVLAGRTGLTADTLSSMLLILELKGHVTACSGGRYARSH</sequence>
<proteinExistence type="inferred from homology"/>
<evidence type="ECO:0000259" key="3">
    <source>
        <dbReference type="Pfam" id="PF17782"/>
    </source>
</evidence>
<dbReference type="SUPFAM" id="SSF102405">
    <property type="entry name" value="MCP/YpsA-like"/>
    <property type="match status" value="1"/>
</dbReference>
<dbReference type="NCBIfam" id="TIGR00732">
    <property type="entry name" value="dprA"/>
    <property type="match status" value="1"/>
</dbReference>
<dbReference type="Pfam" id="PF21102">
    <property type="entry name" value="DprA_N"/>
    <property type="match status" value="1"/>
</dbReference>
<dbReference type="Pfam" id="PF17782">
    <property type="entry name" value="WHD_DprA"/>
    <property type="match status" value="1"/>
</dbReference>
<dbReference type="InterPro" id="IPR041614">
    <property type="entry name" value="DprA_WH"/>
</dbReference>
<organism evidence="4">
    <name type="scientific">uncultured organism</name>
    <dbReference type="NCBI Taxonomy" id="155900"/>
    <lineage>
        <taxon>unclassified sequences</taxon>
        <taxon>environmental samples</taxon>
    </lineage>
</organism>
<feature type="domain" description="Smf/DprA SLOG" evidence="2">
    <location>
        <begin position="81"/>
        <end position="289"/>
    </location>
</feature>
<dbReference type="Gene3D" id="3.40.50.450">
    <property type="match status" value="1"/>
</dbReference>
<accession>A0A5B8R9J2</accession>
<dbReference type="GO" id="GO:0009294">
    <property type="term" value="P:DNA-mediated transformation"/>
    <property type="evidence" value="ECO:0007669"/>
    <property type="project" value="InterPro"/>
</dbReference>
<evidence type="ECO:0000313" key="4">
    <source>
        <dbReference type="EMBL" id="QEA04002.1"/>
    </source>
</evidence>
<dbReference type="InterPro" id="IPR036388">
    <property type="entry name" value="WH-like_DNA-bd_sf"/>
</dbReference>